<accession>A0A923M8S9</accession>
<dbReference type="PANTHER" id="PTHR43767:SF1">
    <property type="entry name" value="NONRIBOSOMAL PEPTIDE SYNTHASE PES1 (EUROFUNG)-RELATED"/>
    <property type="match status" value="1"/>
</dbReference>
<comment type="caution">
    <text evidence="3">The sequence shown here is derived from an EMBL/GenBank/DDBJ whole genome shotgun (WGS) entry which is preliminary data.</text>
</comment>
<dbReference type="Gene3D" id="3.30.300.30">
    <property type="match status" value="1"/>
</dbReference>
<dbReference type="InterPro" id="IPR045851">
    <property type="entry name" value="AMP-bd_C_sf"/>
</dbReference>
<feature type="domain" description="AMP-binding enzyme C-terminal" evidence="2">
    <location>
        <begin position="448"/>
        <end position="525"/>
    </location>
</feature>
<dbReference type="SUPFAM" id="SSF56801">
    <property type="entry name" value="Acetyl-CoA synthetase-like"/>
    <property type="match status" value="1"/>
</dbReference>
<dbReference type="Pfam" id="PF00501">
    <property type="entry name" value="AMP-binding"/>
    <property type="match status" value="1"/>
</dbReference>
<dbReference type="InterPro" id="IPR050237">
    <property type="entry name" value="ATP-dep_AMP-bd_enzyme"/>
</dbReference>
<evidence type="ECO:0000313" key="3">
    <source>
        <dbReference type="EMBL" id="MBC5765781.1"/>
    </source>
</evidence>
<protein>
    <submittedName>
        <fullName evidence="3">AMP-binding protein</fullName>
    </submittedName>
</protein>
<dbReference type="Gene3D" id="3.40.50.12780">
    <property type="entry name" value="N-terminal domain of ligase-like"/>
    <property type="match status" value="1"/>
</dbReference>
<dbReference type="PANTHER" id="PTHR43767">
    <property type="entry name" value="LONG-CHAIN-FATTY-ACID--COA LIGASE"/>
    <property type="match status" value="1"/>
</dbReference>
<evidence type="ECO:0000259" key="2">
    <source>
        <dbReference type="Pfam" id="PF13193"/>
    </source>
</evidence>
<proteinExistence type="predicted"/>
<dbReference type="Pfam" id="PF13193">
    <property type="entry name" value="AMP-binding_C"/>
    <property type="match status" value="1"/>
</dbReference>
<reference evidence="3" key="1">
    <citation type="submission" date="2020-08" db="EMBL/GenBank/DDBJ databases">
        <title>Ramlibacter sp. GTP1 16S ribosomal RNA gene genome sequencing and assembly.</title>
        <authorList>
            <person name="Kang M."/>
        </authorList>
    </citation>
    <scope>NUCLEOTIDE SEQUENCE</scope>
    <source>
        <strain evidence="3">GTP1</strain>
    </source>
</reference>
<evidence type="ECO:0000313" key="4">
    <source>
        <dbReference type="Proteomes" id="UP000596827"/>
    </source>
</evidence>
<gene>
    <name evidence="3" type="ORF">H8R02_15035</name>
</gene>
<feature type="domain" description="AMP-dependent synthetase/ligase" evidence="1">
    <location>
        <begin position="30"/>
        <end position="394"/>
    </location>
</feature>
<dbReference type="AlphaFoldDB" id="A0A923M8S9"/>
<dbReference type="Proteomes" id="UP000596827">
    <property type="component" value="Unassembled WGS sequence"/>
</dbReference>
<name>A0A923M8S9_9BURK</name>
<keyword evidence="4" id="KW-1185">Reference proteome</keyword>
<dbReference type="InterPro" id="IPR000873">
    <property type="entry name" value="AMP-dep_synth/lig_dom"/>
</dbReference>
<dbReference type="EMBL" id="JACORU010000005">
    <property type="protein sequence ID" value="MBC5765781.1"/>
    <property type="molecule type" value="Genomic_DNA"/>
</dbReference>
<dbReference type="NCBIfam" id="NF006181">
    <property type="entry name" value="PRK08314.1"/>
    <property type="match status" value="1"/>
</dbReference>
<dbReference type="GO" id="GO:0016878">
    <property type="term" value="F:acid-thiol ligase activity"/>
    <property type="evidence" value="ECO:0007669"/>
    <property type="project" value="UniProtKB-ARBA"/>
</dbReference>
<organism evidence="3 4">
    <name type="scientific">Ramlibacter albus</name>
    <dbReference type="NCBI Taxonomy" id="2079448"/>
    <lineage>
        <taxon>Bacteria</taxon>
        <taxon>Pseudomonadati</taxon>
        <taxon>Pseudomonadota</taxon>
        <taxon>Betaproteobacteria</taxon>
        <taxon>Burkholderiales</taxon>
        <taxon>Comamonadaceae</taxon>
        <taxon>Ramlibacter</taxon>
    </lineage>
</organism>
<dbReference type="RefSeq" id="WP_187082254.1">
    <property type="nucleotide sequence ID" value="NZ_JACORU010000005.1"/>
</dbReference>
<evidence type="ECO:0000259" key="1">
    <source>
        <dbReference type="Pfam" id="PF00501"/>
    </source>
</evidence>
<dbReference type="PROSITE" id="PS00455">
    <property type="entry name" value="AMP_BINDING"/>
    <property type="match status" value="1"/>
</dbReference>
<dbReference type="InterPro" id="IPR042099">
    <property type="entry name" value="ANL_N_sf"/>
</dbReference>
<dbReference type="InterPro" id="IPR020845">
    <property type="entry name" value="AMP-binding_CS"/>
</dbReference>
<dbReference type="InterPro" id="IPR025110">
    <property type="entry name" value="AMP-bd_C"/>
</dbReference>
<sequence length="544" mass="59511">MADRPHFRFWPKGVARDLVVPHATLPEFLDTSARRYPGKPAFVFEGGIVTYAQLKQRVDALAAYLQQRLGIGPGDRVLLMSQNCPQYVAACYAVLRVGGVVVPVNPMCKQAEVGYYAADSGATAAFVAHELLGAIPFGDEPGKIAAAVVFDYAGTLPQLADDRLHPMEAAIAKRLQFDPEKTSPDDIAVLPYTSGTTGHPKGCIHTHATVVASLAASAVWKGLHAESVMLCVAPLFHMLGMQNGMNLPIMLGATAVMMPRWNAQLAAQLIEQHRVTAWTAPPAMIIDLFTNPEAQARDLSSLALLSGGAAAMPEAVATMLTERYGIIYNEGYGLTETASFLQANPLGRGKRQCLGIPSQGVDMRVIDPQTLAELPQGETGELVAHGKQITLGYWNNPAATREAFLEIDGKRFFRTGDLGYMDEEGYFFIRDRLKRMINASGYKVWPNEVENAMYDHPAVHEACVIGVPDGKRGETVKALVVCKPGMRSEYTEQQVIDWCRERMAVYKAPRIVEFVEKLPKSGTGKILWRELQEQHRASSMKEAA</sequence>